<dbReference type="Gene3D" id="3.40.50.920">
    <property type="match status" value="1"/>
</dbReference>
<protein>
    <submittedName>
        <fullName evidence="5">1-deoxy-D-xylulose-5-phosphate synthase</fullName>
    </submittedName>
</protein>
<feature type="domain" description="Transketolase-like pyrimidine-binding" evidence="4">
    <location>
        <begin position="5"/>
        <end position="171"/>
    </location>
</feature>
<dbReference type="InterPro" id="IPR005475">
    <property type="entry name" value="Transketolase-like_Pyr-bd"/>
</dbReference>
<reference evidence="5" key="1">
    <citation type="journal article" date="2015" name="PeerJ">
        <title>First genomic representation of candidate bacterial phylum KSB3 points to enhanced environmental sensing as a trigger of wastewater bulking.</title>
        <authorList>
            <person name="Sekiguchi Y."/>
            <person name="Ohashi A."/>
            <person name="Parks D.H."/>
            <person name="Yamauchi T."/>
            <person name="Tyson G.W."/>
            <person name="Hugenholtz P."/>
        </authorList>
    </citation>
    <scope>NUCLEOTIDE SEQUENCE [LARGE SCALE GENOMIC DNA]</scope>
</reference>
<dbReference type="Proteomes" id="UP000030700">
    <property type="component" value="Unassembled WGS sequence"/>
</dbReference>
<dbReference type="Pfam" id="PF02780">
    <property type="entry name" value="Transketolase_C"/>
    <property type="match status" value="1"/>
</dbReference>
<keyword evidence="6" id="KW-1185">Reference proteome</keyword>
<sequence length="344" mass="36921">MTTLGNSRVAFRDALMELAERDPRYVLVCSDSGLVIKAQPFIEKFPQRFFDVGIAEQNAVGVAAGLASSGLVPFFATYAGFITMRACEQVRTFVAYPGLNVKLVGANGGMASGEREGVTHQFFEDVGILRAIPGITVVVPADADQVVAATKAVALKDGPAYIRIGSGRDPMVEGETPPFELGKVRILKTYGHDVAIFAMGFIMNRALEAAAQLNSEGIRAVVVDVHTLKPLDVEAITAILQKTSAAVTVEDHNIIGGLGSAIAEVSAEEMPTPLRRIGLRDVYPESGHPEPLLDKYHLGVSDIISAAKTVLKKKNHPPRRIAFSTRENAEEGFSNGNMGEEIYE</sequence>
<evidence type="ECO:0000259" key="4">
    <source>
        <dbReference type="SMART" id="SM00861"/>
    </source>
</evidence>
<dbReference type="STRING" id="1499966.U14_05068"/>
<evidence type="ECO:0000256" key="2">
    <source>
        <dbReference type="ARBA" id="ARBA00007131"/>
    </source>
</evidence>
<dbReference type="PANTHER" id="PTHR43825:SF1">
    <property type="entry name" value="TRANSKETOLASE-LIKE PYRIMIDINE-BINDING DOMAIN-CONTAINING PROTEIN"/>
    <property type="match status" value="1"/>
</dbReference>
<evidence type="ECO:0000256" key="3">
    <source>
        <dbReference type="ARBA" id="ARBA00023052"/>
    </source>
</evidence>
<keyword evidence="3" id="KW-0786">Thiamine pyrophosphate</keyword>
<gene>
    <name evidence="5" type="ORF">U14_05068</name>
</gene>
<comment type="cofactor">
    <cofactor evidence="1">
        <name>thiamine diphosphate</name>
        <dbReference type="ChEBI" id="CHEBI:58937"/>
    </cofactor>
</comment>
<dbReference type="SMART" id="SM00861">
    <property type="entry name" value="Transket_pyr"/>
    <property type="match status" value="1"/>
</dbReference>
<evidence type="ECO:0000313" key="6">
    <source>
        <dbReference type="Proteomes" id="UP000030700"/>
    </source>
</evidence>
<name>A0A081BQW3_9BACT</name>
<dbReference type="PANTHER" id="PTHR43825">
    <property type="entry name" value="PYRUVATE DEHYDROGENASE E1 COMPONENT"/>
    <property type="match status" value="1"/>
</dbReference>
<dbReference type="HOGENOM" id="CLU_009227_1_1_0"/>
<accession>A0A081BQW3</accession>
<dbReference type="Gene3D" id="3.40.50.970">
    <property type="match status" value="1"/>
</dbReference>
<dbReference type="SUPFAM" id="SSF52922">
    <property type="entry name" value="TK C-terminal domain-like"/>
    <property type="match status" value="1"/>
</dbReference>
<dbReference type="FunFam" id="3.40.50.970:FF:000129">
    <property type="entry name" value="Transketolase"/>
    <property type="match status" value="1"/>
</dbReference>
<organism evidence="5">
    <name type="scientific">Candidatus Moduliflexus flocculans</name>
    <dbReference type="NCBI Taxonomy" id="1499966"/>
    <lineage>
        <taxon>Bacteria</taxon>
        <taxon>Candidatus Moduliflexota</taxon>
        <taxon>Candidatus Moduliflexia</taxon>
        <taxon>Candidatus Moduliflexales</taxon>
        <taxon>Candidatus Moduliflexaceae</taxon>
    </lineage>
</organism>
<dbReference type="AlphaFoldDB" id="A0A081BQW3"/>
<dbReference type="InterPro" id="IPR029061">
    <property type="entry name" value="THDP-binding"/>
</dbReference>
<evidence type="ECO:0000313" key="5">
    <source>
        <dbReference type="EMBL" id="GAK53794.1"/>
    </source>
</evidence>
<dbReference type="EMBL" id="DF820460">
    <property type="protein sequence ID" value="GAK53794.1"/>
    <property type="molecule type" value="Genomic_DNA"/>
</dbReference>
<dbReference type="Pfam" id="PF02779">
    <property type="entry name" value="Transket_pyr"/>
    <property type="match status" value="1"/>
</dbReference>
<dbReference type="InterPro" id="IPR051157">
    <property type="entry name" value="PDH/Transketolase"/>
</dbReference>
<dbReference type="InterPro" id="IPR033248">
    <property type="entry name" value="Transketolase_C"/>
</dbReference>
<dbReference type="InterPro" id="IPR009014">
    <property type="entry name" value="Transketo_C/PFOR_II"/>
</dbReference>
<dbReference type="CDD" id="cd07033">
    <property type="entry name" value="TPP_PYR_DXS_TK_like"/>
    <property type="match status" value="1"/>
</dbReference>
<proteinExistence type="inferred from homology"/>
<dbReference type="SUPFAM" id="SSF52518">
    <property type="entry name" value="Thiamin diphosphate-binding fold (THDP-binding)"/>
    <property type="match status" value="1"/>
</dbReference>
<evidence type="ECO:0000256" key="1">
    <source>
        <dbReference type="ARBA" id="ARBA00001964"/>
    </source>
</evidence>
<comment type="similarity">
    <text evidence="2">Belongs to the transketolase family.</text>
</comment>